<sequence>MSTNETSGSAFGPGTPDAASTAAAQLRQKMASSAEGFLGSAAWVPWKSADDPEGGSIAHVMIRELPFVPVFTDPADLTASVPGTEARPVRMAELVTAVPEEFGIVVDPTSAETANFLQADVLAGIRAQMRGEISGDDTEDGDPAQG</sequence>
<proteinExistence type="predicted"/>
<gene>
    <name evidence="3" type="ORF">QUG93_06935</name>
</gene>
<evidence type="ECO:0000313" key="4">
    <source>
        <dbReference type="Proteomes" id="UP001236404"/>
    </source>
</evidence>
<dbReference type="Pfam" id="PF07179">
    <property type="entry name" value="SseB"/>
    <property type="match status" value="1"/>
</dbReference>
<comment type="caution">
    <text evidence="3">The sequence shown here is derived from an EMBL/GenBank/DDBJ whole genome shotgun (WGS) entry which is preliminary data.</text>
</comment>
<accession>A0ABT7TP81</accession>
<evidence type="ECO:0000256" key="1">
    <source>
        <dbReference type="SAM" id="MobiDB-lite"/>
    </source>
</evidence>
<protein>
    <submittedName>
        <fullName evidence="3">SseB family protein</fullName>
    </submittedName>
</protein>
<reference evidence="3 4" key="1">
    <citation type="submission" date="2023-06" db="EMBL/GenBank/DDBJ databases">
        <authorList>
            <person name="Feng G."/>
            <person name="Li J."/>
            <person name="Zhu H."/>
        </authorList>
    </citation>
    <scope>NUCLEOTIDE SEQUENCE [LARGE SCALE GENOMIC DNA]</scope>
    <source>
        <strain evidence="3 4">RHCKG28</strain>
    </source>
</reference>
<keyword evidence="4" id="KW-1185">Reference proteome</keyword>
<feature type="region of interest" description="Disordered" evidence="1">
    <location>
        <begin position="1"/>
        <end position="26"/>
    </location>
</feature>
<dbReference type="EMBL" id="JAUCMN010000004">
    <property type="protein sequence ID" value="MDM7891414.1"/>
    <property type="molecule type" value="Genomic_DNA"/>
</dbReference>
<evidence type="ECO:0000313" key="3">
    <source>
        <dbReference type="EMBL" id="MDM7891414.1"/>
    </source>
</evidence>
<organism evidence="3 4">
    <name type="scientific">Curtobacterium caseinilyticum</name>
    <dbReference type="NCBI Taxonomy" id="3055137"/>
    <lineage>
        <taxon>Bacteria</taxon>
        <taxon>Bacillati</taxon>
        <taxon>Actinomycetota</taxon>
        <taxon>Actinomycetes</taxon>
        <taxon>Micrococcales</taxon>
        <taxon>Microbacteriaceae</taxon>
        <taxon>Curtobacterium</taxon>
    </lineage>
</organism>
<dbReference type="Proteomes" id="UP001236404">
    <property type="component" value="Unassembled WGS sequence"/>
</dbReference>
<dbReference type="InterPro" id="IPR009839">
    <property type="entry name" value="SseB_N"/>
</dbReference>
<name>A0ABT7TP81_9MICO</name>
<feature type="domain" description="SseB protein N-terminal" evidence="2">
    <location>
        <begin position="27"/>
        <end position="120"/>
    </location>
</feature>
<dbReference type="RefSeq" id="WP_289473194.1">
    <property type="nucleotide sequence ID" value="NZ_JAUCMN010000004.1"/>
</dbReference>
<evidence type="ECO:0000259" key="2">
    <source>
        <dbReference type="Pfam" id="PF07179"/>
    </source>
</evidence>